<reference evidence="1" key="1">
    <citation type="submission" date="2019-07" db="EMBL/GenBank/DDBJ databases">
        <authorList>
            <person name="Dittberner H."/>
        </authorList>
    </citation>
    <scope>NUCLEOTIDE SEQUENCE [LARGE SCALE GENOMIC DNA]</scope>
</reference>
<protein>
    <submittedName>
        <fullName evidence="1">Uncharacterized protein</fullName>
    </submittedName>
</protein>
<dbReference type="GO" id="GO:0010330">
    <property type="term" value="C:cellulose synthase complex"/>
    <property type="evidence" value="ECO:0007669"/>
    <property type="project" value="InterPro"/>
</dbReference>
<dbReference type="EMBL" id="CABITT030000002">
    <property type="protein sequence ID" value="VVA95599.1"/>
    <property type="molecule type" value="Genomic_DNA"/>
</dbReference>
<keyword evidence="2" id="KW-1185">Reference proteome</keyword>
<dbReference type="GO" id="GO:2001006">
    <property type="term" value="P:regulation of cellulose biosynthetic process"/>
    <property type="evidence" value="ECO:0007669"/>
    <property type="project" value="InterPro"/>
</dbReference>
<sequence>MDVDSTDAFNVLEVVALLARTKNGVNFSYPPWIALAEVPSSLETLVQCLAEGHTLVQDKAIEILSRLYSDQQFLPVNL</sequence>
<dbReference type="GO" id="GO:0051211">
    <property type="term" value="P:anisotropic cell growth"/>
    <property type="evidence" value="ECO:0007669"/>
    <property type="project" value="InterPro"/>
</dbReference>
<dbReference type="InterPro" id="IPR044297">
    <property type="entry name" value="CSI1/2/3"/>
</dbReference>
<dbReference type="Proteomes" id="UP000489600">
    <property type="component" value="Unassembled WGS sequence"/>
</dbReference>
<name>A0A565B3Z2_9BRAS</name>
<evidence type="ECO:0000313" key="1">
    <source>
        <dbReference type="EMBL" id="VVA95599.1"/>
    </source>
</evidence>
<organism evidence="1 2">
    <name type="scientific">Arabis nemorensis</name>
    <dbReference type="NCBI Taxonomy" id="586526"/>
    <lineage>
        <taxon>Eukaryota</taxon>
        <taxon>Viridiplantae</taxon>
        <taxon>Streptophyta</taxon>
        <taxon>Embryophyta</taxon>
        <taxon>Tracheophyta</taxon>
        <taxon>Spermatophyta</taxon>
        <taxon>Magnoliopsida</taxon>
        <taxon>eudicotyledons</taxon>
        <taxon>Gunneridae</taxon>
        <taxon>Pentapetalae</taxon>
        <taxon>rosids</taxon>
        <taxon>malvids</taxon>
        <taxon>Brassicales</taxon>
        <taxon>Brassicaceae</taxon>
        <taxon>Arabideae</taxon>
        <taxon>Arabis</taxon>
    </lineage>
</organism>
<proteinExistence type="predicted"/>
<dbReference type="PANTHER" id="PTHR46369">
    <property type="entry name" value="PROTEIN CELLULOSE SYNTHASE INTERACTIVE 1"/>
    <property type="match status" value="1"/>
</dbReference>
<dbReference type="PANTHER" id="PTHR46369:SF1">
    <property type="entry name" value="PROTEIN CELLULOSE SYNTHASE INTERACTIVE 3"/>
    <property type="match status" value="1"/>
</dbReference>
<dbReference type="OrthoDB" id="1737408at2759"/>
<evidence type="ECO:0000313" key="2">
    <source>
        <dbReference type="Proteomes" id="UP000489600"/>
    </source>
</evidence>
<dbReference type="GO" id="GO:0008017">
    <property type="term" value="F:microtubule binding"/>
    <property type="evidence" value="ECO:0007669"/>
    <property type="project" value="InterPro"/>
</dbReference>
<comment type="caution">
    <text evidence="1">The sequence shown here is derived from an EMBL/GenBank/DDBJ whole genome shotgun (WGS) entry which is preliminary data.</text>
</comment>
<accession>A0A565B3Z2</accession>
<gene>
    <name evidence="1" type="ORF">ANE_LOCUS6044</name>
</gene>
<dbReference type="AlphaFoldDB" id="A0A565B3Z2"/>